<dbReference type="STRING" id="1453498.LG45_14430"/>
<evidence type="ECO:0000256" key="1">
    <source>
        <dbReference type="SAM" id="SignalP"/>
    </source>
</evidence>
<keyword evidence="3" id="KW-1185">Reference proteome</keyword>
<feature type="signal peptide" evidence="1">
    <location>
        <begin position="1"/>
        <end position="21"/>
    </location>
</feature>
<evidence type="ECO:0008006" key="4">
    <source>
        <dbReference type="Google" id="ProtNLM"/>
    </source>
</evidence>
<proteinExistence type="predicted"/>
<dbReference type="RefSeq" id="WP_035128193.1">
    <property type="nucleotide sequence ID" value="NZ_JRHH01000005.1"/>
</dbReference>
<reference evidence="2 3" key="1">
    <citation type="submission" date="2014-09" db="EMBL/GenBank/DDBJ databases">
        <title>Whole Genome Shotgun of Flavobacterium aquatile LMG 4008.</title>
        <authorList>
            <person name="Gale A.N."/>
            <person name="Pipes S.E."/>
            <person name="Newman J.D."/>
        </authorList>
    </citation>
    <scope>NUCLEOTIDE SEQUENCE [LARGE SCALE GENOMIC DNA]</scope>
    <source>
        <strain evidence="2 3">LMG 4008</strain>
    </source>
</reference>
<accession>A0A095SRX5</accession>
<protein>
    <recommendedName>
        <fullName evidence="4">DUF4252 domain-containing protein</fullName>
    </recommendedName>
</protein>
<sequence length="134" mass="15477">MKKTNLLIIIVFLLSSFISFSQNQTIENDSISYDAVLAEEIIFDSNDPDEGLIAMKDAFKNQNISIEISNIKRDRTNKIIAIDIVMESRDGRTTKLNINRLKPIKAIKIYVDKRNNPNCDFGIEELYEEIRYSK</sequence>
<comment type="caution">
    <text evidence="2">The sequence shown here is derived from an EMBL/GenBank/DDBJ whole genome shotgun (WGS) entry which is preliminary data.</text>
</comment>
<organism evidence="2 3">
    <name type="scientific">Flavobacterium aquatile LMG 4008 = ATCC 11947</name>
    <dbReference type="NCBI Taxonomy" id="1453498"/>
    <lineage>
        <taxon>Bacteria</taxon>
        <taxon>Pseudomonadati</taxon>
        <taxon>Bacteroidota</taxon>
        <taxon>Flavobacteriia</taxon>
        <taxon>Flavobacteriales</taxon>
        <taxon>Flavobacteriaceae</taxon>
        <taxon>Flavobacterium</taxon>
    </lineage>
</organism>
<evidence type="ECO:0000313" key="3">
    <source>
        <dbReference type="Proteomes" id="UP000029554"/>
    </source>
</evidence>
<name>A0A095SRX5_9FLAO</name>
<feature type="chain" id="PRO_5001917931" description="DUF4252 domain-containing protein" evidence="1">
    <location>
        <begin position="22"/>
        <end position="134"/>
    </location>
</feature>
<dbReference type="Proteomes" id="UP000029554">
    <property type="component" value="Unassembled WGS sequence"/>
</dbReference>
<evidence type="ECO:0000313" key="2">
    <source>
        <dbReference type="EMBL" id="KGD67401.1"/>
    </source>
</evidence>
<keyword evidence="1" id="KW-0732">Signal</keyword>
<dbReference type="AlphaFoldDB" id="A0A095SRX5"/>
<dbReference type="EMBL" id="JRHH01000005">
    <property type="protein sequence ID" value="KGD67401.1"/>
    <property type="molecule type" value="Genomic_DNA"/>
</dbReference>
<gene>
    <name evidence="2" type="ORF">LG45_14430</name>
</gene>